<keyword evidence="2" id="KW-1185">Reference proteome</keyword>
<reference evidence="1" key="1">
    <citation type="journal article" date="2023" name="GigaByte">
        <title>Genome assembly of the bearded iris, Iris pallida Lam.</title>
        <authorList>
            <person name="Bruccoleri R.E."/>
            <person name="Oakeley E.J."/>
            <person name="Faust A.M.E."/>
            <person name="Altorfer M."/>
            <person name="Dessus-Babus S."/>
            <person name="Burckhardt D."/>
            <person name="Oertli M."/>
            <person name="Naumann U."/>
            <person name="Petersen F."/>
            <person name="Wong J."/>
        </authorList>
    </citation>
    <scope>NUCLEOTIDE SEQUENCE</scope>
    <source>
        <strain evidence="1">GSM-AAB239-AS_SAM_17_03QT</strain>
    </source>
</reference>
<dbReference type="EMBL" id="JANAVB010021799">
    <property type="protein sequence ID" value="KAJ6824795.1"/>
    <property type="molecule type" value="Genomic_DNA"/>
</dbReference>
<organism evidence="1 2">
    <name type="scientific">Iris pallida</name>
    <name type="common">Sweet iris</name>
    <dbReference type="NCBI Taxonomy" id="29817"/>
    <lineage>
        <taxon>Eukaryota</taxon>
        <taxon>Viridiplantae</taxon>
        <taxon>Streptophyta</taxon>
        <taxon>Embryophyta</taxon>
        <taxon>Tracheophyta</taxon>
        <taxon>Spermatophyta</taxon>
        <taxon>Magnoliopsida</taxon>
        <taxon>Liliopsida</taxon>
        <taxon>Asparagales</taxon>
        <taxon>Iridaceae</taxon>
        <taxon>Iridoideae</taxon>
        <taxon>Irideae</taxon>
        <taxon>Iris</taxon>
    </lineage>
</organism>
<gene>
    <name evidence="1" type="ORF">M6B38_380385</name>
</gene>
<proteinExistence type="predicted"/>
<dbReference type="AlphaFoldDB" id="A0AAX6G907"/>
<keyword evidence="1" id="KW-0675">Receptor</keyword>
<dbReference type="GO" id="GO:0016301">
    <property type="term" value="F:kinase activity"/>
    <property type="evidence" value="ECO:0007669"/>
    <property type="project" value="UniProtKB-KW"/>
</dbReference>
<sequence>MAKSIAGVWMCGRLLGLIGTGLKGGRRFFVAAPMIGRPWERLDVSERQSRPVGRLDLTAEVRIQTDLRLTDVGARRRMEEKRLKARSEAAAAVAHSQSRRTLELDSSKRGLRRIYGREGMTALSGRMFQTRYKGLASVVGSTTGTARSGPNLGRWRSDEDVVSGLSREEAVQVAGVDRTQATVLQG</sequence>
<keyword evidence="1" id="KW-0808">Transferase</keyword>
<protein>
    <submittedName>
        <fullName evidence="1">Proline-rich receptor-like protein kinase PERK9</fullName>
    </submittedName>
</protein>
<accession>A0AAX6G907</accession>
<reference evidence="1" key="2">
    <citation type="submission" date="2023-04" db="EMBL/GenBank/DDBJ databases">
        <authorList>
            <person name="Bruccoleri R.E."/>
            <person name="Oakeley E.J."/>
            <person name="Faust A.-M."/>
            <person name="Dessus-Babus S."/>
            <person name="Altorfer M."/>
            <person name="Burckhardt D."/>
            <person name="Oertli M."/>
            <person name="Naumann U."/>
            <person name="Petersen F."/>
            <person name="Wong J."/>
        </authorList>
    </citation>
    <scope>NUCLEOTIDE SEQUENCE</scope>
    <source>
        <strain evidence="1">GSM-AAB239-AS_SAM_17_03QT</strain>
        <tissue evidence="1">Leaf</tissue>
    </source>
</reference>
<evidence type="ECO:0000313" key="2">
    <source>
        <dbReference type="Proteomes" id="UP001140949"/>
    </source>
</evidence>
<dbReference type="Proteomes" id="UP001140949">
    <property type="component" value="Unassembled WGS sequence"/>
</dbReference>
<comment type="caution">
    <text evidence="1">The sequence shown here is derived from an EMBL/GenBank/DDBJ whole genome shotgun (WGS) entry which is preliminary data.</text>
</comment>
<name>A0AAX6G907_IRIPA</name>
<keyword evidence="1" id="KW-0418">Kinase</keyword>
<evidence type="ECO:0000313" key="1">
    <source>
        <dbReference type="EMBL" id="KAJ6824795.1"/>
    </source>
</evidence>